<dbReference type="InterPro" id="IPR056632">
    <property type="entry name" value="DUF7730"/>
</dbReference>
<proteinExistence type="predicted"/>
<keyword evidence="3" id="KW-1185">Reference proteome</keyword>
<dbReference type="PANTHER" id="PTHR38790">
    <property type="entry name" value="2EXR DOMAIN-CONTAINING PROTEIN-RELATED"/>
    <property type="match status" value="1"/>
</dbReference>
<feature type="domain" description="DUF7730" evidence="1">
    <location>
        <begin position="10"/>
        <end position="114"/>
    </location>
</feature>
<evidence type="ECO:0000259" key="1">
    <source>
        <dbReference type="Pfam" id="PF24864"/>
    </source>
</evidence>
<dbReference type="Pfam" id="PF24864">
    <property type="entry name" value="DUF7730"/>
    <property type="match status" value="1"/>
</dbReference>
<protein>
    <recommendedName>
        <fullName evidence="1">DUF7730 domain-containing protein</fullName>
    </recommendedName>
</protein>
<name>A0A6A7AFZ0_9PLEO</name>
<dbReference type="AlphaFoldDB" id="A0A6A7AFZ0"/>
<gene>
    <name evidence="2" type="ORF">CC86DRAFT_141197</name>
</gene>
<dbReference type="OrthoDB" id="5413827at2759"/>
<accession>A0A6A7AFZ0</accession>
<dbReference type="Proteomes" id="UP000799424">
    <property type="component" value="Unassembled WGS sequence"/>
</dbReference>
<sequence length="195" mass="21844">MLAIARRNASESPLLRLPGEIRNNIYAHILTGWELRVVFGNVFKTVRLEIRDSDPSATYPPRTTEARSLLACTRVCRQIHDETALLLFQHVTFVAKAPEHLCWWAHSNLQSAQFDAMAMFKYPASSILQVGPPSPRYYISTIECNAHNLSGTKQITFMGSSSHCSAKLKEEAKAVGNTFGIEVAFSPDRFVSWDS</sequence>
<evidence type="ECO:0000313" key="2">
    <source>
        <dbReference type="EMBL" id="KAF2831587.1"/>
    </source>
</evidence>
<evidence type="ECO:0000313" key="3">
    <source>
        <dbReference type="Proteomes" id="UP000799424"/>
    </source>
</evidence>
<dbReference type="EMBL" id="MU006218">
    <property type="protein sequence ID" value="KAF2831587.1"/>
    <property type="molecule type" value="Genomic_DNA"/>
</dbReference>
<reference evidence="2" key="1">
    <citation type="journal article" date="2020" name="Stud. Mycol.">
        <title>101 Dothideomycetes genomes: a test case for predicting lifestyles and emergence of pathogens.</title>
        <authorList>
            <person name="Haridas S."/>
            <person name="Albert R."/>
            <person name="Binder M."/>
            <person name="Bloem J."/>
            <person name="Labutti K."/>
            <person name="Salamov A."/>
            <person name="Andreopoulos B."/>
            <person name="Baker S."/>
            <person name="Barry K."/>
            <person name="Bills G."/>
            <person name="Bluhm B."/>
            <person name="Cannon C."/>
            <person name="Castanera R."/>
            <person name="Culley D."/>
            <person name="Daum C."/>
            <person name="Ezra D."/>
            <person name="Gonzalez J."/>
            <person name="Henrissat B."/>
            <person name="Kuo A."/>
            <person name="Liang C."/>
            <person name="Lipzen A."/>
            <person name="Lutzoni F."/>
            <person name="Magnuson J."/>
            <person name="Mondo S."/>
            <person name="Nolan M."/>
            <person name="Ohm R."/>
            <person name="Pangilinan J."/>
            <person name="Park H.-J."/>
            <person name="Ramirez L."/>
            <person name="Alfaro M."/>
            <person name="Sun H."/>
            <person name="Tritt A."/>
            <person name="Yoshinaga Y."/>
            <person name="Zwiers L.-H."/>
            <person name="Turgeon B."/>
            <person name="Goodwin S."/>
            <person name="Spatafora J."/>
            <person name="Crous P."/>
            <person name="Grigoriev I."/>
        </authorList>
    </citation>
    <scope>NUCLEOTIDE SEQUENCE</scope>
    <source>
        <strain evidence="2">CBS 113818</strain>
    </source>
</reference>
<dbReference type="PANTHER" id="PTHR38790:SF4">
    <property type="entry name" value="2EXR DOMAIN-CONTAINING PROTEIN"/>
    <property type="match status" value="1"/>
</dbReference>
<organism evidence="2 3">
    <name type="scientific">Ophiobolus disseminans</name>
    <dbReference type="NCBI Taxonomy" id="1469910"/>
    <lineage>
        <taxon>Eukaryota</taxon>
        <taxon>Fungi</taxon>
        <taxon>Dikarya</taxon>
        <taxon>Ascomycota</taxon>
        <taxon>Pezizomycotina</taxon>
        <taxon>Dothideomycetes</taxon>
        <taxon>Pleosporomycetidae</taxon>
        <taxon>Pleosporales</taxon>
        <taxon>Pleosporineae</taxon>
        <taxon>Phaeosphaeriaceae</taxon>
        <taxon>Ophiobolus</taxon>
    </lineage>
</organism>